<dbReference type="SMART" id="SM00490">
    <property type="entry name" value="HELICc"/>
    <property type="match status" value="1"/>
</dbReference>
<dbReference type="PANTHER" id="PTHR47958">
    <property type="entry name" value="ATP-DEPENDENT RNA HELICASE DBP3"/>
    <property type="match status" value="1"/>
</dbReference>
<reference evidence="3" key="1">
    <citation type="submission" date="2022-11" db="UniProtKB">
        <authorList>
            <consortium name="WormBaseParasite"/>
        </authorList>
    </citation>
    <scope>IDENTIFICATION</scope>
</reference>
<dbReference type="PROSITE" id="PS51194">
    <property type="entry name" value="HELICASE_CTER"/>
    <property type="match status" value="1"/>
</dbReference>
<dbReference type="Pfam" id="PF00271">
    <property type="entry name" value="Helicase_C"/>
    <property type="match status" value="1"/>
</dbReference>
<keyword evidence="2" id="KW-1185">Reference proteome</keyword>
<dbReference type="SUPFAM" id="SSF52540">
    <property type="entry name" value="P-loop containing nucleoside triphosphate hydrolases"/>
    <property type="match status" value="1"/>
</dbReference>
<feature type="domain" description="Helicase C-terminal" evidence="1">
    <location>
        <begin position="2"/>
        <end position="134"/>
    </location>
</feature>
<protein>
    <submittedName>
        <fullName evidence="3">Helicase C-terminal domain-containing protein</fullName>
    </submittedName>
</protein>
<dbReference type="InterPro" id="IPR001650">
    <property type="entry name" value="Helicase_C-like"/>
</dbReference>
<dbReference type="InterPro" id="IPR027417">
    <property type="entry name" value="P-loop_NTPase"/>
</dbReference>
<dbReference type="AlphaFoldDB" id="A0A914Y0F8"/>
<proteinExistence type="predicted"/>
<name>A0A914Y0F8_9BILA</name>
<evidence type="ECO:0000313" key="2">
    <source>
        <dbReference type="Proteomes" id="UP000887577"/>
    </source>
</evidence>
<accession>A0A914Y0F8</accession>
<evidence type="ECO:0000259" key="1">
    <source>
        <dbReference type="PROSITE" id="PS51194"/>
    </source>
</evidence>
<dbReference type="Gene3D" id="3.40.50.300">
    <property type="entry name" value="P-loop containing nucleotide triphosphate hydrolases"/>
    <property type="match status" value="1"/>
</dbReference>
<sequence length="134" mass="15117">MNLEIIVTLLIPLIKRTLVFVKRTCIADYIAIRLDAYGIPAVSIHRQLVDVQTPIDMFNKGEVNVAIVTQYFTRGIDTEVDVVINYDLPIIAADFIHRCGRTGRNGNIGIAITFIDFLDPENYNPDVIEQIIEV</sequence>
<evidence type="ECO:0000313" key="3">
    <source>
        <dbReference type="WBParaSite" id="PSU_v2.g12698.t1"/>
    </source>
</evidence>
<dbReference type="CDD" id="cd18787">
    <property type="entry name" value="SF2_C_DEAD"/>
    <property type="match status" value="1"/>
</dbReference>
<organism evidence="2 3">
    <name type="scientific">Panagrolaimus superbus</name>
    <dbReference type="NCBI Taxonomy" id="310955"/>
    <lineage>
        <taxon>Eukaryota</taxon>
        <taxon>Metazoa</taxon>
        <taxon>Ecdysozoa</taxon>
        <taxon>Nematoda</taxon>
        <taxon>Chromadorea</taxon>
        <taxon>Rhabditida</taxon>
        <taxon>Tylenchina</taxon>
        <taxon>Panagrolaimomorpha</taxon>
        <taxon>Panagrolaimoidea</taxon>
        <taxon>Panagrolaimidae</taxon>
        <taxon>Panagrolaimus</taxon>
    </lineage>
</organism>
<dbReference type="WBParaSite" id="PSU_v2.g12698.t1">
    <property type="protein sequence ID" value="PSU_v2.g12698.t1"/>
    <property type="gene ID" value="PSU_v2.g12698"/>
</dbReference>
<dbReference type="Proteomes" id="UP000887577">
    <property type="component" value="Unplaced"/>
</dbReference>